<dbReference type="EMBL" id="MH576964">
    <property type="protein sequence ID" value="AXH66735.1"/>
    <property type="molecule type" value="Genomic_DNA"/>
</dbReference>
<dbReference type="Proteomes" id="UP000259040">
    <property type="component" value="Segment"/>
</dbReference>
<protein>
    <submittedName>
        <fullName evidence="2">Uncharacterized protein</fullName>
    </submittedName>
</protein>
<evidence type="ECO:0000313" key="2">
    <source>
        <dbReference type="EMBL" id="AXH66735.1"/>
    </source>
</evidence>
<organism evidence="2 3">
    <name type="scientific">Streptomyces phage Starbow</name>
    <dbReference type="NCBI Taxonomy" id="2283266"/>
    <lineage>
        <taxon>Viruses</taxon>
        <taxon>Duplodnaviria</taxon>
        <taxon>Heunggongvirae</taxon>
        <taxon>Uroviricota</taxon>
        <taxon>Caudoviricetes</taxon>
        <taxon>Stanwilliamsviridae</taxon>
        <taxon>Boydwoodruffvirinae</taxon>
        <taxon>Karimacvirus</taxon>
        <taxon>Karimacvirus karimac</taxon>
        <taxon>Streptomyces virus Karimac</taxon>
    </lineage>
</organism>
<reference evidence="2 3" key="1">
    <citation type="submission" date="2018-07" db="EMBL/GenBank/DDBJ databases">
        <authorList>
            <person name="Boyd E.M."/>
            <person name="Barkley D.B."/>
            <person name="Naeem H."/>
            <person name="Vanhorne R."/>
            <person name="Nayek S."/>
            <person name="Layton S.R."/>
            <person name="Hughes L.E."/>
            <person name="Garlena R.A."/>
            <person name="Russell D.A."/>
            <person name="Pope W.H."/>
            <person name="Jacobs-Sera D."/>
            <person name="Hatfull G.F."/>
        </authorList>
    </citation>
    <scope>NUCLEOTIDE SEQUENCE [LARGE SCALE GENOMIC DNA]</scope>
</reference>
<dbReference type="EMBL" id="MH576964">
    <property type="protein sequence ID" value="AXH66526.1"/>
    <property type="molecule type" value="Genomic_DNA"/>
</dbReference>
<evidence type="ECO:0000313" key="1">
    <source>
        <dbReference type="EMBL" id="AXH66526.1"/>
    </source>
</evidence>
<sequence length="53" mass="6827">MREDLRQQRRERYNNRNNKIKEVKKLGEMRRERAIAFRNHRDIWDIDPLEWMD</sequence>
<accession>A0A345M8B4</accession>
<evidence type="ECO:0000313" key="3">
    <source>
        <dbReference type="Proteomes" id="UP000259040"/>
    </source>
</evidence>
<gene>
    <name evidence="2" type="primary">272</name>
    <name evidence="1" type="synonym">15</name>
    <name evidence="1" type="ORF">SEA_STARBOW_15</name>
    <name evidence="2" type="ORF">SEA_STARBOW_272</name>
</gene>
<proteinExistence type="predicted"/>
<name>A0A345M8B4_9CAUD</name>